<keyword evidence="13 14" id="KW-0472">Membrane</keyword>
<dbReference type="FunFam" id="3.30.565.10:FF:000006">
    <property type="entry name" value="Sensor histidine kinase WalK"/>
    <property type="match status" value="1"/>
</dbReference>
<accession>A0A0M0G1R7</accession>
<dbReference type="InterPro" id="IPR003661">
    <property type="entry name" value="HisK_dim/P_dom"/>
</dbReference>
<evidence type="ECO:0000256" key="6">
    <source>
        <dbReference type="ARBA" id="ARBA00022679"/>
    </source>
</evidence>
<evidence type="ECO:0000256" key="8">
    <source>
        <dbReference type="ARBA" id="ARBA00022741"/>
    </source>
</evidence>
<keyword evidence="6" id="KW-0808">Transferase</keyword>
<evidence type="ECO:0000256" key="3">
    <source>
        <dbReference type="ARBA" id="ARBA00012438"/>
    </source>
</evidence>
<dbReference type="PROSITE" id="PS50109">
    <property type="entry name" value="HIS_KIN"/>
    <property type="match status" value="1"/>
</dbReference>
<evidence type="ECO:0000256" key="14">
    <source>
        <dbReference type="SAM" id="Phobius"/>
    </source>
</evidence>
<keyword evidence="9 17" id="KW-0418">Kinase</keyword>
<dbReference type="Gene3D" id="6.10.340.10">
    <property type="match status" value="1"/>
</dbReference>
<evidence type="ECO:0000256" key="10">
    <source>
        <dbReference type="ARBA" id="ARBA00022840"/>
    </source>
</evidence>
<dbReference type="CDD" id="cd00082">
    <property type="entry name" value="HisKA"/>
    <property type="match status" value="1"/>
</dbReference>
<evidence type="ECO:0000256" key="7">
    <source>
        <dbReference type="ARBA" id="ARBA00022692"/>
    </source>
</evidence>
<dbReference type="SUPFAM" id="SSF55874">
    <property type="entry name" value="ATPase domain of HSP90 chaperone/DNA topoisomerase II/histidine kinase"/>
    <property type="match status" value="1"/>
</dbReference>
<gene>
    <name evidence="17" type="ORF">AF331_16430</name>
</gene>
<feature type="domain" description="Histidine kinase" evidence="15">
    <location>
        <begin position="239"/>
        <end position="449"/>
    </location>
</feature>
<protein>
    <recommendedName>
        <fullName evidence="3">histidine kinase</fullName>
        <ecNumber evidence="3">2.7.13.3</ecNumber>
    </recommendedName>
</protein>
<dbReference type="STRING" id="189381.GCA_900166615_02146"/>
<dbReference type="SUPFAM" id="SSF47384">
    <property type="entry name" value="Homodimeric domain of signal transducing histidine kinase"/>
    <property type="match status" value="1"/>
</dbReference>
<dbReference type="GO" id="GO:0005524">
    <property type="term" value="F:ATP binding"/>
    <property type="evidence" value="ECO:0007669"/>
    <property type="project" value="UniProtKB-KW"/>
</dbReference>
<comment type="caution">
    <text evidence="17">The sequence shown here is derived from an EMBL/GenBank/DDBJ whole genome shotgun (WGS) entry which is preliminary data.</text>
</comment>
<dbReference type="Pfam" id="PF00672">
    <property type="entry name" value="HAMP"/>
    <property type="match status" value="1"/>
</dbReference>
<dbReference type="SMART" id="SM00388">
    <property type="entry name" value="HisKA"/>
    <property type="match status" value="1"/>
</dbReference>
<comment type="subcellular location">
    <subcellularLocation>
        <location evidence="2">Cell membrane</location>
        <topology evidence="2">Multi-pass membrane protein</topology>
    </subcellularLocation>
</comment>
<dbReference type="RefSeq" id="WP_053429164.1">
    <property type="nucleotide sequence ID" value="NZ_CP096885.1"/>
</dbReference>
<dbReference type="FunFam" id="1.10.287.130:FF:000001">
    <property type="entry name" value="Two-component sensor histidine kinase"/>
    <property type="match status" value="1"/>
</dbReference>
<feature type="domain" description="HAMP" evidence="16">
    <location>
        <begin position="177"/>
        <end position="231"/>
    </location>
</feature>
<keyword evidence="4" id="KW-1003">Cell membrane</keyword>
<dbReference type="InterPro" id="IPR036097">
    <property type="entry name" value="HisK_dim/P_sf"/>
</dbReference>
<keyword evidence="12" id="KW-0902">Two-component regulatory system</keyword>
<proteinExistence type="predicted"/>
<dbReference type="EC" id="2.7.13.3" evidence="3"/>
<dbReference type="InterPro" id="IPR005467">
    <property type="entry name" value="His_kinase_dom"/>
</dbReference>
<dbReference type="InterPro" id="IPR003660">
    <property type="entry name" value="HAMP_dom"/>
</dbReference>
<dbReference type="AlphaFoldDB" id="A0A0M0G1R7"/>
<evidence type="ECO:0000256" key="9">
    <source>
        <dbReference type="ARBA" id="ARBA00022777"/>
    </source>
</evidence>
<evidence type="ECO:0000256" key="11">
    <source>
        <dbReference type="ARBA" id="ARBA00022989"/>
    </source>
</evidence>
<dbReference type="PANTHER" id="PTHR45528">
    <property type="entry name" value="SENSOR HISTIDINE KINASE CPXA"/>
    <property type="match status" value="1"/>
</dbReference>
<dbReference type="InterPro" id="IPR003594">
    <property type="entry name" value="HATPase_dom"/>
</dbReference>
<keyword evidence="5" id="KW-0597">Phosphoprotein</keyword>
<dbReference type="PATRIC" id="fig|189381.12.peg.4278"/>
<dbReference type="GO" id="GO:0000155">
    <property type="term" value="F:phosphorelay sensor kinase activity"/>
    <property type="evidence" value="ECO:0007669"/>
    <property type="project" value="InterPro"/>
</dbReference>
<dbReference type="Proteomes" id="UP000037405">
    <property type="component" value="Unassembled WGS sequence"/>
</dbReference>
<dbReference type="OrthoDB" id="9786919at2"/>
<keyword evidence="8" id="KW-0547">Nucleotide-binding</keyword>
<dbReference type="Pfam" id="PF02518">
    <property type="entry name" value="HATPase_c"/>
    <property type="match status" value="1"/>
</dbReference>
<reference evidence="18" key="1">
    <citation type="submission" date="2015-07" db="EMBL/GenBank/DDBJ databases">
        <title>Fjat-14235 jcm11544.</title>
        <authorList>
            <person name="Liu B."/>
            <person name="Wang J."/>
            <person name="Zhu Y."/>
            <person name="Liu G."/>
            <person name="Chen Q."/>
            <person name="Chen Z."/>
            <person name="Lan J."/>
            <person name="Che J."/>
            <person name="Ge C."/>
            <person name="Shi H."/>
            <person name="Pan Z."/>
            <person name="Liu X."/>
        </authorList>
    </citation>
    <scope>NUCLEOTIDE SEQUENCE [LARGE SCALE GENOMIC DNA]</scope>
    <source>
        <strain evidence="18">JCM 11544</strain>
    </source>
</reference>
<dbReference type="SMART" id="SM00387">
    <property type="entry name" value="HATPase_c"/>
    <property type="match status" value="1"/>
</dbReference>
<dbReference type="EMBL" id="LGUE01000005">
    <property type="protein sequence ID" value="KON83754.1"/>
    <property type="molecule type" value="Genomic_DNA"/>
</dbReference>
<evidence type="ECO:0000256" key="13">
    <source>
        <dbReference type="ARBA" id="ARBA00023136"/>
    </source>
</evidence>
<dbReference type="InterPro" id="IPR004358">
    <property type="entry name" value="Sig_transdc_His_kin-like_C"/>
</dbReference>
<dbReference type="SUPFAM" id="SSF158472">
    <property type="entry name" value="HAMP domain-like"/>
    <property type="match status" value="1"/>
</dbReference>
<dbReference type="Pfam" id="PF00512">
    <property type="entry name" value="HisKA"/>
    <property type="match status" value="1"/>
</dbReference>
<dbReference type="Gene3D" id="3.30.565.10">
    <property type="entry name" value="Histidine kinase-like ATPase, C-terminal domain"/>
    <property type="match status" value="1"/>
</dbReference>
<dbReference type="CDD" id="cd00075">
    <property type="entry name" value="HATPase"/>
    <property type="match status" value="1"/>
</dbReference>
<dbReference type="PRINTS" id="PR00344">
    <property type="entry name" value="BCTRLSENSOR"/>
</dbReference>
<dbReference type="CDD" id="cd06225">
    <property type="entry name" value="HAMP"/>
    <property type="match status" value="1"/>
</dbReference>
<dbReference type="PANTHER" id="PTHR45528:SF1">
    <property type="entry name" value="SENSOR HISTIDINE KINASE CPXA"/>
    <property type="match status" value="1"/>
</dbReference>
<evidence type="ECO:0000256" key="12">
    <source>
        <dbReference type="ARBA" id="ARBA00023012"/>
    </source>
</evidence>
<evidence type="ECO:0000313" key="17">
    <source>
        <dbReference type="EMBL" id="KON83754.1"/>
    </source>
</evidence>
<dbReference type="GO" id="GO:0005886">
    <property type="term" value="C:plasma membrane"/>
    <property type="evidence" value="ECO:0007669"/>
    <property type="project" value="UniProtKB-SubCell"/>
</dbReference>
<dbReference type="PROSITE" id="PS50885">
    <property type="entry name" value="HAMP"/>
    <property type="match status" value="1"/>
</dbReference>
<keyword evidence="10" id="KW-0067">ATP-binding</keyword>
<evidence type="ECO:0000256" key="5">
    <source>
        <dbReference type="ARBA" id="ARBA00022553"/>
    </source>
</evidence>
<feature type="transmembrane region" description="Helical" evidence="14">
    <location>
        <begin position="7"/>
        <end position="30"/>
    </location>
</feature>
<name>A0A0M0G1R7_9BACI</name>
<evidence type="ECO:0000256" key="2">
    <source>
        <dbReference type="ARBA" id="ARBA00004651"/>
    </source>
</evidence>
<evidence type="ECO:0000259" key="16">
    <source>
        <dbReference type="PROSITE" id="PS50885"/>
    </source>
</evidence>
<dbReference type="InterPro" id="IPR036890">
    <property type="entry name" value="HATPase_C_sf"/>
</dbReference>
<evidence type="ECO:0000256" key="4">
    <source>
        <dbReference type="ARBA" id="ARBA00022475"/>
    </source>
</evidence>
<comment type="catalytic activity">
    <reaction evidence="1">
        <text>ATP + protein L-histidine = ADP + protein N-phospho-L-histidine.</text>
        <dbReference type="EC" id="2.7.13.3"/>
    </reaction>
</comment>
<evidence type="ECO:0000259" key="15">
    <source>
        <dbReference type="PROSITE" id="PS50109"/>
    </source>
</evidence>
<dbReference type="InterPro" id="IPR050398">
    <property type="entry name" value="HssS/ArlS-like"/>
</dbReference>
<keyword evidence="11 14" id="KW-1133">Transmembrane helix</keyword>
<feature type="transmembrane region" description="Helical" evidence="14">
    <location>
        <begin position="156"/>
        <end position="176"/>
    </location>
</feature>
<keyword evidence="7 14" id="KW-0812">Transmembrane</keyword>
<keyword evidence="18" id="KW-1185">Reference proteome</keyword>
<organism evidence="17 18">
    <name type="scientific">Rossellomorea marisflavi</name>
    <dbReference type="NCBI Taxonomy" id="189381"/>
    <lineage>
        <taxon>Bacteria</taxon>
        <taxon>Bacillati</taxon>
        <taxon>Bacillota</taxon>
        <taxon>Bacilli</taxon>
        <taxon>Bacillales</taxon>
        <taxon>Bacillaceae</taxon>
        <taxon>Rossellomorea</taxon>
    </lineage>
</organism>
<dbReference type="SMART" id="SM00304">
    <property type="entry name" value="HAMP"/>
    <property type="match status" value="1"/>
</dbReference>
<evidence type="ECO:0000256" key="1">
    <source>
        <dbReference type="ARBA" id="ARBA00000085"/>
    </source>
</evidence>
<dbReference type="Gene3D" id="1.10.287.130">
    <property type="match status" value="1"/>
</dbReference>
<evidence type="ECO:0000313" key="18">
    <source>
        <dbReference type="Proteomes" id="UP000037405"/>
    </source>
</evidence>
<sequence>MKITTKINLLTTAWMLCILVVINFVVYFLFVQNTVTMEEDVQFHKAKEIMKEVGGTPTTNDLDTALKKHLTEHSFIRIMGPGDELIHQVTNDSMLSSKIEGKFAENKEAKNHVIKNQRHEEQVLVVRVPFGNGEQSLEIVERLEGLEARKETLKGILIACTVLAAVFSLLGGRWLANTIMRPISNMIKTMEEIETSGVPKTLSIEKRENDELQTMAQTFNRMISRIQGNMAKQAQFVSDASHELKTPLTVIKSYANLLRRHGVENKEIADEAIQAIHSEATRIQKMTDTFLDLADLEKENVLEISQIDLVALSRSSIKQLQEVYHREISLHTDASRVIIPADELKIKQVIIILLDNAMKYSSDKIDVYIEKVGDLAVLRVKDYGIGIPKEEITNIFERFYRVDKARSRETGGTGLGLHIARSIMKLHLGEINIRSEEGKGTEVELVFVG</sequence>